<dbReference type="GO" id="GO:0003677">
    <property type="term" value="F:DNA binding"/>
    <property type="evidence" value="ECO:0007669"/>
    <property type="project" value="InterPro"/>
</dbReference>
<gene>
    <name evidence="3" type="ORF">GRI32_08655</name>
</gene>
<accession>A0A844ZTB0</accession>
<evidence type="ECO:0000259" key="2">
    <source>
        <dbReference type="PROSITE" id="PS50943"/>
    </source>
</evidence>
<dbReference type="InterPro" id="IPR025194">
    <property type="entry name" value="RodZ-like_C"/>
</dbReference>
<reference evidence="3 4" key="1">
    <citation type="submission" date="2019-12" db="EMBL/GenBank/DDBJ databases">
        <title>Genomic-based taxomic classification of the family Erythrobacteraceae.</title>
        <authorList>
            <person name="Xu L."/>
        </authorList>
    </citation>
    <scope>NUCLEOTIDE SEQUENCE [LARGE SCALE GENOMIC DNA]</scope>
    <source>
        <strain evidence="3 4">JCM 16339</strain>
    </source>
</reference>
<feature type="transmembrane region" description="Helical" evidence="1">
    <location>
        <begin position="116"/>
        <end position="139"/>
    </location>
</feature>
<dbReference type="SMART" id="SM00530">
    <property type="entry name" value="HTH_XRE"/>
    <property type="match status" value="1"/>
</dbReference>
<dbReference type="PROSITE" id="PS50943">
    <property type="entry name" value="HTH_CROC1"/>
    <property type="match status" value="1"/>
</dbReference>
<sequence length="279" mass="29664">MTDQIEMPEESLTPRGVGPQLRVAREKLGLTIEQVAANTRISQRFIAAIEAGDFGALPGRTYAVGFARNMAKVVGLDQGDVAAMVRAELGAFSPDMEDRRATFEPGDPARAPSGRLAWFSLFAVVLLVAGLYFVARIYFSPAVELPSLVQQQQAEEAEAAALAAADRDASQQPANPAGAVVFTATEDGVWVRFYDQDNQRLMEKEMALGESYTVPADARGPQLWTGRPDALSITVGGRAIPRLADGLVTMRDVAVDGASLMARSQPAASAAQADPATAQ</sequence>
<dbReference type="InterPro" id="IPR001387">
    <property type="entry name" value="Cro/C1-type_HTH"/>
</dbReference>
<dbReference type="PANTHER" id="PTHR34475:SF1">
    <property type="entry name" value="CYTOSKELETON PROTEIN RODZ"/>
    <property type="match status" value="1"/>
</dbReference>
<feature type="domain" description="HTH cro/C1-type" evidence="2">
    <location>
        <begin position="21"/>
        <end position="52"/>
    </location>
</feature>
<evidence type="ECO:0000256" key="1">
    <source>
        <dbReference type="SAM" id="Phobius"/>
    </source>
</evidence>
<comment type="caution">
    <text evidence="3">The sequence shown here is derived from an EMBL/GenBank/DDBJ whole genome shotgun (WGS) entry which is preliminary data.</text>
</comment>
<keyword evidence="4" id="KW-1185">Reference proteome</keyword>
<dbReference type="Pfam" id="PF13413">
    <property type="entry name" value="HTH_25"/>
    <property type="match status" value="1"/>
</dbReference>
<dbReference type="SUPFAM" id="SSF47413">
    <property type="entry name" value="lambda repressor-like DNA-binding domains"/>
    <property type="match status" value="1"/>
</dbReference>
<dbReference type="Gene3D" id="1.10.260.40">
    <property type="entry name" value="lambda repressor-like DNA-binding domains"/>
    <property type="match status" value="1"/>
</dbReference>
<keyword evidence="1" id="KW-1133">Transmembrane helix</keyword>
<dbReference type="Proteomes" id="UP000435243">
    <property type="component" value="Unassembled WGS sequence"/>
</dbReference>
<dbReference type="OrthoDB" id="9790252at2"/>
<keyword evidence="1" id="KW-0472">Membrane</keyword>
<dbReference type="EMBL" id="WTYY01000004">
    <property type="protein sequence ID" value="MXO88809.1"/>
    <property type="molecule type" value="Genomic_DNA"/>
</dbReference>
<proteinExistence type="predicted"/>
<dbReference type="InterPro" id="IPR050400">
    <property type="entry name" value="Bact_Cytoskel_RodZ"/>
</dbReference>
<name>A0A844ZTB0_9SPHN</name>
<keyword evidence="1" id="KW-0812">Transmembrane</keyword>
<evidence type="ECO:0000313" key="4">
    <source>
        <dbReference type="Proteomes" id="UP000435243"/>
    </source>
</evidence>
<dbReference type="InterPro" id="IPR010982">
    <property type="entry name" value="Lambda_DNA-bd_dom_sf"/>
</dbReference>
<dbReference type="CDD" id="cd00093">
    <property type="entry name" value="HTH_XRE"/>
    <property type="match status" value="1"/>
</dbReference>
<organism evidence="3 4">
    <name type="scientific">Alteraurantiacibacter aestuarii</name>
    <dbReference type="NCBI Taxonomy" id="650004"/>
    <lineage>
        <taxon>Bacteria</taxon>
        <taxon>Pseudomonadati</taxon>
        <taxon>Pseudomonadota</taxon>
        <taxon>Alphaproteobacteria</taxon>
        <taxon>Sphingomonadales</taxon>
        <taxon>Erythrobacteraceae</taxon>
        <taxon>Alteraurantiacibacter</taxon>
    </lineage>
</organism>
<dbReference type="Pfam" id="PF13464">
    <property type="entry name" value="RodZ_C"/>
    <property type="match status" value="1"/>
</dbReference>
<evidence type="ECO:0000313" key="3">
    <source>
        <dbReference type="EMBL" id="MXO88809.1"/>
    </source>
</evidence>
<dbReference type="PANTHER" id="PTHR34475">
    <property type="match status" value="1"/>
</dbReference>
<protein>
    <submittedName>
        <fullName evidence="3">DUF4115 domain-containing protein</fullName>
    </submittedName>
</protein>
<dbReference type="RefSeq" id="WP_160591270.1">
    <property type="nucleotide sequence ID" value="NZ_BAAAFP010000003.1"/>
</dbReference>
<dbReference type="AlphaFoldDB" id="A0A844ZTB0"/>